<dbReference type="SUPFAM" id="SSF48208">
    <property type="entry name" value="Six-hairpin glycosidases"/>
    <property type="match status" value="1"/>
</dbReference>
<dbReference type="EMBL" id="CP042430">
    <property type="protein sequence ID" value="QEC48302.1"/>
    <property type="molecule type" value="Genomic_DNA"/>
</dbReference>
<proteinExistence type="predicted"/>
<dbReference type="Pfam" id="PF22422">
    <property type="entry name" value="MGH1-like_GH"/>
    <property type="match status" value="1"/>
</dbReference>
<dbReference type="Proteomes" id="UP000321805">
    <property type="component" value="Chromosome"/>
</dbReference>
<dbReference type="InterPro" id="IPR012341">
    <property type="entry name" value="6hp_glycosidase-like_sf"/>
</dbReference>
<dbReference type="AlphaFoldDB" id="A0A5B8U6L5"/>
<evidence type="ECO:0000313" key="5">
    <source>
        <dbReference type="Proteomes" id="UP000321805"/>
    </source>
</evidence>
<dbReference type="Gene3D" id="1.50.10.10">
    <property type="match status" value="1"/>
</dbReference>
<feature type="domain" description="Putative glycogen debranching enzyme N-terminal" evidence="2">
    <location>
        <begin position="68"/>
        <end position="258"/>
    </location>
</feature>
<gene>
    <name evidence="4" type="ORF">FSW04_12485</name>
</gene>
<dbReference type="InterPro" id="IPR054491">
    <property type="entry name" value="MGH1-like_GH"/>
</dbReference>
<feature type="region of interest" description="Disordered" evidence="1">
    <location>
        <begin position="1"/>
        <end position="32"/>
    </location>
</feature>
<dbReference type="GO" id="GO:0005975">
    <property type="term" value="P:carbohydrate metabolic process"/>
    <property type="evidence" value="ECO:0007669"/>
    <property type="project" value="InterPro"/>
</dbReference>
<accession>A0A5B8U6L5</accession>
<dbReference type="OrthoDB" id="9759959at2"/>
<feature type="domain" description="Mannosylglycerate hydrolase MGH1-like glycoside hydrolase" evidence="3">
    <location>
        <begin position="418"/>
        <end position="647"/>
    </location>
</feature>
<evidence type="ECO:0000259" key="3">
    <source>
        <dbReference type="Pfam" id="PF22422"/>
    </source>
</evidence>
<organism evidence="4 5">
    <name type="scientific">Baekduia soli</name>
    <dbReference type="NCBI Taxonomy" id="496014"/>
    <lineage>
        <taxon>Bacteria</taxon>
        <taxon>Bacillati</taxon>
        <taxon>Actinomycetota</taxon>
        <taxon>Thermoleophilia</taxon>
        <taxon>Solirubrobacterales</taxon>
        <taxon>Baekduiaceae</taxon>
        <taxon>Baekduia</taxon>
    </lineage>
</organism>
<evidence type="ECO:0000259" key="2">
    <source>
        <dbReference type="Pfam" id="PF14742"/>
    </source>
</evidence>
<name>A0A5B8U6L5_9ACTN</name>
<protein>
    <submittedName>
        <fullName evidence="4">Amylo-alpha-1,6-glucosidase</fullName>
    </submittedName>
</protein>
<evidence type="ECO:0000256" key="1">
    <source>
        <dbReference type="SAM" id="MobiDB-lite"/>
    </source>
</evidence>
<dbReference type="InterPro" id="IPR008928">
    <property type="entry name" value="6-hairpin_glycosidase_sf"/>
</dbReference>
<dbReference type="KEGG" id="bsol:FSW04_12485"/>
<reference evidence="4 5" key="1">
    <citation type="journal article" date="2018" name="J. Microbiol.">
        <title>Baekduia soli gen. nov., sp. nov., a novel bacterium isolated from the soil of Baekdu Mountain and proposal of a novel family name, Baekduiaceae fam. nov.</title>
        <authorList>
            <person name="An D.S."/>
            <person name="Siddiqi M.Z."/>
            <person name="Kim K.H."/>
            <person name="Yu H.S."/>
            <person name="Im W.T."/>
        </authorList>
    </citation>
    <scope>NUCLEOTIDE SEQUENCE [LARGE SCALE GENOMIC DNA]</scope>
    <source>
        <strain evidence="4 5">BR7-21</strain>
    </source>
</reference>
<keyword evidence="5" id="KW-1185">Reference proteome</keyword>
<evidence type="ECO:0000313" key="4">
    <source>
        <dbReference type="EMBL" id="QEC48302.1"/>
    </source>
</evidence>
<sequence length="760" mass="81894">MSPTIGGVPMPEPQDHERHGSGGPAGEPVTAHVSPTGEEFEVLGRAGPVALEPAPDVPAEAREDLLVLKCDDLFLCARRDGDVLTGRVSGEGLYTQDTRFLSRLRVRLSGAAPVMLSSTVTSGYGAVIDATNPVLDGVPQETVNIRRRLIVSDRLHCEVAITSYRPCPIALDLVVELGADFADVFEVRAAARRDARGRVLATKLDSTRVVFAYVGEDGGHRETRVHLEPAASEVRPDGDGAVARWRLEIPPRGSASVVVAVEPWTGERAAGDRSLGDAIASVDHASRVWHDACTRIETDDDGLARLIDASLRDLHALLTTTTHGRLPAAGIPWYVAPFGRDSIWASLMALMMEPDVARETLLVLAALQAEADEPWRDAEPGKILHELRCGELARAGIIPHRPYYGTVDATPLFLVLAAGYLRWTGDLGTLTALRPALDAALRWIDEFGDLDGDGFIEYERRSAGGLLQQGWKDSHDSIMHADGTPAEGPIALVEAQAYVYLAKTEVAEVYDAFGDGERATALRRDADDLRRRFDAAFWDAEAGSYVLALDGRKRQVRSIASNQAHALYCGIADPEKAALVAERLMAPDMFSGWGLRTLSADSPAYNPMSYHNGSVWPHDNAIAAAGLKRYGHAAQAARIARTMLDVGALARDARLPELFCGFSRRDAQVPVAYPVACIPQAWAACTPFLLLKTLLGLRADARSGALMVDQPLLPPDVARLELHGLRIGEGSVSLSFRSEGGVTGFSLLEQHGAVRVTMSA</sequence>
<dbReference type="InterPro" id="IPR032856">
    <property type="entry name" value="GDE_N_bis"/>
</dbReference>
<dbReference type="Pfam" id="PF14742">
    <property type="entry name" value="GDE_N_bis"/>
    <property type="match status" value="1"/>
</dbReference>